<dbReference type="SUPFAM" id="SSF56059">
    <property type="entry name" value="Glutathione synthetase ATP-binding domain-like"/>
    <property type="match status" value="1"/>
</dbReference>
<dbReference type="Gene3D" id="3.40.50.20">
    <property type="match status" value="1"/>
</dbReference>
<dbReference type="GO" id="GO:0006189">
    <property type="term" value="P:'de novo' IMP biosynthetic process"/>
    <property type="evidence" value="ECO:0007669"/>
    <property type="project" value="UniProtKB-UniRule"/>
</dbReference>
<feature type="binding site" evidence="5">
    <location>
        <position position="192"/>
    </location>
    <ligand>
        <name>ATP</name>
        <dbReference type="ChEBI" id="CHEBI:30616"/>
    </ligand>
</feature>
<comment type="catalytic activity">
    <reaction evidence="5 6">
        <text>5-amino-1-(5-phospho-beta-D-ribosyl)imidazole + hydrogencarbonate + ATP = 5-carboxyamino-1-(5-phospho-D-ribosyl)imidazole + ADP + phosphate + 2 H(+)</text>
        <dbReference type="Rhea" id="RHEA:19317"/>
        <dbReference type="ChEBI" id="CHEBI:15378"/>
        <dbReference type="ChEBI" id="CHEBI:17544"/>
        <dbReference type="ChEBI" id="CHEBI:30616"/>
        <dbReference type="ChEBI" id="CHEBI:43474"/>
        <dbReference type="ChEBI" id="CHEBI:58730"/>
        <dbReference type="ChEBI" id="CHEBI:137981"/>
        <dbReference type="ChEBI" id="CHEBI:456216"/>
        <dbReference type="EC" id="6.3.4.18"/>
    </reaction>
</comment>
<dbReference type="NCBIfam" id="NF004676">
    <property type="entry name" value="PRK06019.1-2"/>
    <property type="match status" value="1"/>
</dbReference>
<feature type="binding site" evidence="5">
    <location>
        <begin position="184"/>
        <end position="187"/>
    </location>
    <ligand>
        <name>ATP</name>
        <dbReference type="ChEBI" id="CHEBI:30616"/>
    </ligand>
</feature>
<dbReference type="InterPro" id="IPR013815">
    <property type="entry name" value="ATP_grasp_subdomain_1"/>
</dbReference>
<dbReference type="InterPro" id="IPR005875">
    <property type="entry name" value="PurK"/>
</dbReference>
<dbReference type="GO" id="GO:0046872">
    <property type="term" value="F:metal ion binding"/>
    <property type="evidence" value="ECO:0007669"/>
    <property type="project" value="InterPro"/>
</dbReference>
<evidence type="ECO:0000256" key="3">
    <source>
        <dbReference type="ARBA" id="ARBA00022755"/>
    </source>
</evidence>
<name>A0A7X5HVB9_9FIRM</name>
<gene>
    <name evidence="5 6" type="primary">purK</name>
    <name evidence="8" type="ORF">GXN74_06145</name>
</gene>
<protein>
    <recommendedName>
        <fullName evidence="5 6">N5-carboxyaminoimidazole ribonucleotide synthase</fullName>
        <shortName evidence="5 6">N5-CAIR synthase</shortName>
        <ecNumber evidence="5 6">6.3.4.18</ecNumber>
    </recommendedName>
    <alternativeName>
        <fullName evidence="5 6">5-(carboxyamino)imidazole ribonucleotide synthetase</fullName>
    </alternativeName>
</protein>
<comment type="pathway">
    <text evidence="5 6">Purine metabolism; IMP biosynthesis via de novo pathway; 5-amino-1-(5-phospho-D-ribosyl)imidazole-4-carboxylate from 5-amino-1-(5-phospho-D-ribosyl)imidazole (N5-CAIR route): step 1/2.</text>
</comment>
<dbReference type="InterPro" id="IPR040686">
    <property type="entry name" value="PurK_C"/>
</dbReference>
<evidence type="ECO:0000256" key="4">
    <source>
        <dbReference type="ARBA" id="ARBA00022840"/>
    </source>
</evidence>
<dbReference type="InterPro" id="IPR003135">
    <property type="entry name" value="ATP-grasp_carboxylate-amine"/>
</dbReference>
<feature type="domain" description="ATP-grasp" evidence="7">
    <location>
        <begin position="111"/>
        <end position="299"/>
    </location>
</feature>
<keyword evidence="2 5" id="KW-0547">Nucleotide-binding</keyword>
<dbReference type="Pfam" id="PF02222">
    <property type="entry name" value="ATP-grasp"/>
    <property type="match status" value="1"/>
</dbReference>
<dbReference type="InterPro" id="IPR054350">
    <property type="entry name" value="PurT/PurK_preATP-grasp"/>
</dbReference>
<evidence type="ECO:0000256" key="5">
    <source>
        <dbReference type="HAMAP-Rule" id="MF_01928"/>
    </source>
</evidence>
<dbReference type="Gene3D" id="3.30.470.20">
    <property type="entry name" value="ATP-grasp fold, B domain"/>
    <property type="match status" value="1"/>
</dbReference>
<dbReference type="InterPro" id="IPR011761">
    <property type="entry name" value="ATP-grasp"/>
</dbReference>
<evidence type="ECO:0000256" key="6">
    <source>
        <dbReference type="RuleBase" id="RU361200"/>
    </source>
</evidence>
<evidence type="ECO:0000259" key="7">
    <source>
        <dbReference type="PROSITE" id="PS50975"/>
    </source>
</evidence>
<comment type="function">
    <text evidence="5">Catalyzes the ATP-dependent conversion of 5-aminoimidazole ribonucleotide (AIR) and HCO(3)(-) to N5-carboxyaminoimidazole ribonucleotide (N5-CAIR).</text>
</comment>
<dbReference type="NCBIfam" id="NF004675">
    <property type="entry name" value="PRK06019.1-1"/>
    <property type="match status" value="1"/>
</dbReference>
<dbReference type="SUPFAM" id="SSF51246">
    <property type="entry name" value="Rudiment single hybrid motif"/>
    <property type="match status" value="1"/>
</dbReference>
<feature type="binding site" evidence="5">
    <location>
        <position position="215"/>
    </location>
    <ligand>
        <name>ATP</name>
        <dbReference type="ChEBI" id="CHEBI:30616"/>
    </ligand>
</feature>
<organism evidence="8 9">
    <name type="scientific">Anaerotalea alkaliphila</name>
    <dbReference type="NCBI Taxonomy" id="2662126"/>
    <lineage>
        <taxon>Bacteria</taxon>
        <taxon>Bacillati</taxon>
        <taxon>Bacillota</taxon>
        <taxon>Clostridia</taxon>
        <taxon>Eubacteriales</taxon>
        <taxon>Anaerotalea</taxon>
    </lineage>
</organism>
<keyword evidence="4 5" id="KW-0067">ATP-binding</keyword>
<comment type="similarity">
    <text evidence="5 6">Belongs to the PurK/PurT family.</text>
</comment>
<dbReference type="HAMAP" id="MF_01928">
    <property type="entry name" value="PurK"/>
    <property type="match status" value="1"/>
</dbReference>
<accession>A0A7X5HVB9</accession>
<dbReference type="PANTHER" id="PTHR11609">
    <property type="entry name" value="PURINE BIOSYNTHESIS PROTEIN 6/7, PUR6/7"/>
    <property type="match status" value="1"/>
</dbReference>
<dbReference type="PANTHER" id="PTHR11609:SF5">
    <property type="entry name" value="PHOSPHORIBOSYLAMINOIMIDAZOLE CARBOXYLASE"/>
    <property type="match status" value="1"/>
</dbReference>
<dbReference type="PROSITE" id="PS50975">
    <property type="entry name" value="ATP_GRASP"/>
    <property type="match status" value="1"/>
</dbReference>
<dbReference type="InterPro" id="IPR016185">
    <property type="entry name" value="PreATP-grasp_dom_sf"/>
</dbReference>
<proteinExistence type="inferred from homology"/>
<feature type="binding site" evidence="5">
    <location>
        <position position="147"/>
    </location>
    <ligand>
        <name>ATP</name>
        <dbReference type="ChEBI" id="CHEBI:30616"/>
    </ligand>
</feature>
<comment type="function">
    <text evidence="6">Catalyzes the ATP-dependent conversion of 5-aminoimidazole ribonucleotide (AIR) and HCO(3)- to N5-carboxyaminoimidazole ribonucleotide (N5-CAIR).</text>
</comment>
<dbReference type="Proteomes" id="UP000461585">
    <property type="component" value="Unassembled WGS sequence"/>
</dbReference>
<dbReference type="AlphaFoldDB" id="A0A7X5HVB9"/>
<dbReference type="EC" id="6.3.4.18" evidence="5 6"/>
<dbReference type="Pfam" id="PF17769">
    <property type="entry name" value="PurK_C"/>
    <property type="match status" value="1"/>
</dbReference>
<comment type="caution">
    <text evidence="5">Lacks conserved residue(s) required for the propagation of feature annotation.</text>
</comment>
<dbReference type="SUPFAM" id="SSF52440">
    <property type="entry name" value="PreATP-grasp domain"/>
    <property type="match status" value="1"/>
</dbReference>
<evidence type="ECO:0000256" key="2">
    <source>
        <dbReference type="ARBA" id="ARBA00022741"/>
    </source>
</evidence>
<feature type="binding site" evidence="5">
    <location>
        <position position="107"/>
    </location>
    <ligand>
        <name>ATP</name>
        <dbReference type="ChEBI" id="CHEBI:30616"/>
    </ligand>
</feature>
<dbReference type="GO" id="GO:0005524">
    <property type="term" value="F:ATP binding"/>
    <property type="evidence" value="ECO:0007669"/>
    <property type="project" value="UniProtKB-UniRule"/>
</dbReference>
<keyword evidence="1 5" id="KW-0436">Ligase</keyword>
<comment type="caution">
    <text evidence="8">The sequence shown here is derived from an EMBL/GenBank/DDBJ whole genome shotgun (WGS) entry which is preliminary data.</text>
</comment>
<dbReference type="UniPathway" id="UPA00074">
    <property type="reaction ID" value="UER00942"/>
</dbReference>
<dbReference type="NCBIfam" id="TIGR01161">
    <property type="entry name" value="purK"/>
    <property type="match status" value="1"/>
</dbReference>
<evidence type="ECO:0000313" key="8">
    <source>
        <dbReference type="EMBL" id="NDL67318.1"/>
    </source>
</evidence>
<dbReference type="Gene3D" id="3.30.1490.20">
    <property type="entry name" value="ATP-grasp fold, A domain"/>
    <property type="match status" value="1"/>
</dbReference>
<dbReference type="NCBIfam" id="NF004679">
    <property type="entry name" value="PRK06019.1-5"/>
    <property type="match status" value="1"/>
</dbReference>
<feature type="binding site" evidence="5">
    <location>
        <begin position="269"/>
        <end position="270"/>
    </location>
    <ligand>
        <name>ATP</name>
        <dbReference type="ChEBI" id="CHEBI:30616"/>
    </ligand>
</feature>
<sequence>MKMDVLKKRIGIIGGGQLGKMMILDAKRLGFHVVVLDPTPACPAHSIADKQIVASFTDGDAMLELAEKTDVVTYEFEHISVQALKELESRGYTVYPAVESLEVIQDKFRQKTVLAQAGIPVPAFMQIAKRTDILDASSLYGYPMMLKTCLGGYDGKGNALIRTEDDMMDAFDALGAGSTPLMVEAFVPFVKEISVLACRGIDGEIVVYPVGENVHVDSILDTTRVPADISDGCTEKATKLAHDVMEVFHGVGMFCVEMFVDDQNNVLVNEVAPRPHNSGHYTIEACLTSQFEQHIRAITGLPLGDVSLRTPVVMRNLLGEPGASGRTRVLGLEDAYRNPRVKVHLYGKEDVKPYRKMGHLTVVGKTLEEAEKEAETAKACIKIVGEA</sequence>
<dbReference type="InterPro" id="IPR011054">
    <property type="entry name" value="Rudment_hybrid_motif"/>
</dbReference>
<keyword evidence="9" id="KW-1185">Reference proteome</keyword>
<comment type="subunit">
    <text evidence="5 6">Homodimer.</text>
</comment>
<dbReference type="GO" id="GO:0005829">
    <property type="term" value="C:cytosol"/>
    <property type="evidence" value="ECO:0007669"/>
    <property type="project" value="TreeGrafter"/>
</dbReference>
<dbReference type="FunFam" id="3.30.470.20:FF:000029">
    <property type="entry name" value="N5-carboxyaminoimidazole ribonucleotide synthase"/>
    <property type="match status" value="1"/>
</dbReference>
<reference evidence="8 9" key="1">
    <citation type="submission" date="2020-01" db="EMBL/GenBank/DDBJ databases">
        <title>Anaeroalcalibacter tamaniensis gen. nov., sp. nov., moderately halophilic strictly anaerobic fermenter bacterium from mud volcano of Taman peninsula.</title>
        <authorList>
            <person name="Frolova A."/>
            <person name="Merkel A.Y."/>
            <person name="Slobodkin A.I."/>
        </authorList>
    </citation>
    <scope>NUCLEOTIDE SEQUENCE [LARGE SCALE GENOMIC DNA]</scope>
    <source>
        <strain evidence="8 9">F-3ap</strain>
    </source>
</reference>
<keyword evidence="3 5" id="KW-0658">Purine biosynthesis</keyword>
<dbReference type="GO" id="GO:0004638">
    <property type="term" value="F:phosphoribosylaminoimidazole carboxylase activity"/>
    <property type="evidence" value="ECO:0007669"/>
    <property type="project" value="InterPro"/>
</dbReference>
<dbReference type="GO" id="GO:0034028">
    <property type="term" value="F:5-(carboxyamino)imidazole ribonucleotide synthase activity"/>
    <property type="evidence" value="ECO:0007669"/>
    <property type="project" value="UniProtKB-UniRule"/>
</dbReference>
<dbReference type="EMBL" id="JAAEEH010000013">
    <property type="protein sequence ID" value="NDL67318.1"/>
    <property type="molecule type" value="Genomic_DNA"/>
</dbReference>
<dbReference type="Pfam" id="PF22660">
    <property type="entry name" value="RS_preATP-grasp-like"/>
    <property type="match status" value="1"/>
</dbReference>
<evidence type="ECO:0000256" key="1">
    <source>
        <dbReference type="ARBA" id="ARBA00022598"/>
    </source>
</evidence>
<evidence type="ECO:0000313" key="9">
    <source>
        <dbReference type="Proteomes" id="UP000461585"/>
    </source>
</evidence>